<evidence type="ECO:0000256" key="11">
    <source>
        <dbReference type="ARBA" id="ARBA00022955"/>
    </source>
</evidence>
<dbReference type="CDD" id="cd02885">
    <property type="entry name" value="NUDIX_IPP_Isomerase"/>
    <property type="match status" value="1"/>
</dbReference>
<dbReference type="EMBL" id="JARPUR010000001">
    <property type="protein sequence ID" value="KAK4885278.1"/>
    <property type="molecule type" value="Genomic_DNA"/>
</dbReference>
<comment type="pathway">
    <text evidence="4">Isoprenoid biosynthesis; dimethylallyl diphosphate biosynthesis; dimethylallyl diphosphate from isopentenyl diphosphate: step 1/1.</text>
</comment>
<dbReference type="Gene3D" id="3.90.79.10">
    <property type="entry name" value="Nucleoside Triphosphate Pyrophosphohydrolase"/>
    <property type="match status" value="1"/>
</dbReference>
<evidence type="ECO:0000256" key="9">
    <source>
        <dbReference type="ARBA" id="ARBA00022778"/>
    </source>
</evidence>
<dbReference type="Pfam" id="PF00293">
    <property type="entry name" value="NUDIX"/>
    <property type="match status" value="1"/>
</dbReference>
<name>A0AAN7PGD9_9COLE</name>
<dbReference type="GO" id="GO:0006695">
    <property type="term" value="P:cholesterol biosynthetic process"/>
    <property type="evidence" value="ECO:0007669"/>
    <property type="project" value="UniProtKB-KW"/>
</dbReference>
<keyword evidence="11" id="KW-0752">Steroid biosynthesis</keyword>
<evidence type="ECO:0000259" key="15">
    <source>
        <dbReference type="PROSITE" id="PS51462"/>
    </source>
</evidence>
<dbReference type="PROSITE" id="PS51462">
    <property type="entry name" value="NUDIX"/>
    <property type="match status" value="1"/>
</dbReference>
<keyword evidence="9" id="KW-0153">Cholesterol metabolism</keyword>
<keyword evidence="8" id="KW-0479">Metal-binding</keyword>
<dbReference type="InterPro" id="IPR015797">
    <property type="entry name" value="NUDIX_hydrolase-like_dom_sf"/>
</dbReference>
<comment type="similarity">
    <text evidence="5">Belongs to the IPP isomerase type 1 family.</text>
</comment>
<evidence type="ECO:0000256" key="8">
    <source>
        <dbReference type="ARBA" id="ARBA00022723"/>
    </source>
</evidence>
<dbReference type="NCBIfam" id="TIGR02150">
    <property type="entry name" value="IPP_isom_1"/>
    <property type="match status" value="1"/>
</dbReference>
<evidence type="ECO:0000256" key="5">
    <source>
        <dbReference type="ARBA" id="ARBA00007579"/>
    </source>
</evidence>
<dbReference type="Proteomes" id="UP001353858">
    <property type="component" value="Unassembled WGS sequence"/>
</dbReference>
<evidence type="ECO:0000256" key="14">
    <source>
        <dbReference type="ARBA" id="ARBA00023235"/>
    </source>
</evidence>
<proteinExistence type="inferred from homology"/>
<keyword evidence="17" id="KW-1185">Reference proteome</keyword>
<evidence type="ECO:0000256" key="3">
    <source>
        <dbReference type="ARBA" id="ARBA00003951"/>
    </source>
</evidence>
<keyword evidence="10" id="KW-0460">Magnesium</keyword>
<dbReference type="PANTHER" id="PTHR10885">
    <property type="entry name" value="ISOPENTENYL-DIPHOSPHATE DELTA-ISOMERASE"/>
    <property type="match status" value="1"/>
</dbReference>
<dbReference type="GO" id="GO:0009240">
    <property type="term" value="P:isopentenyl diphosphate biosynthetic process"/>
    <property type="evidence" value="ECO:0007669"/>
    <property type="project" value="TreeGrafter"/>
</dbReference>
<dbReference type="FunFam" id="3.90.79.10:FF:000012">
    <property type="entry name" value="Isopentenyl-diphosphate Delta-isomerase 1"/>
    <property type="match status" value="1"/>
</dbReference>
<keyword evidence="9" id="KW-0152">Cholesterol biosynthesis</keyword>
<keyword evidence="9" id="KW-0756">Sterol biosynthesis</keyword>
<dbReference type="EC" id="5.3.3.2" evidence="6"/>
<reference evidence="17" key="1">
    <citation type="submission" date="2023-01" db="EMBL/GenBank/DDBJ databases">
        <title>Key to firefly adult light organ development and bioluminescence: homeobox transcription factors regulate luciferase expression and transportation to peroxisome.</title>
        <authorList>
            <person name="Fu X."/>
        </authorList>
    </citation>
    <scope>NUCLEOTIDE SEQUENCE [LARGE SCALE GENOMIC DNA]</scope>
</reference>
<keyword evidence="12" id="KW-0443">Lipid metabolism</keyword>
<keyword evidence="13" id="KW-0414">Isoprene biosynthesis</keyword>
<dbReference type="SUPFAM" id="SSF55811">
    <property type="entry name" value="Nudix"/>
    <property type="match status" value="1"/>
</dbReference>
<evidence type="ECO:0000256" key="1">
    <source>
        <dbReference type="ARBA" id="ARBA00000374"/>
    </source>
</evidence>
<dbReference type="GO" id="GO:0004452">
    <property type="term" value="F:isopentenyl-diphosphate delta-isomerase activity"/>
    <property type="evidence" value="ECO:0007669"/>
    <property type="project" value="UniProtKB-EC"/>
</dbReference>
<evidence type="ECO:0000256" key="2">
    <source>
        <dbReference type="ARBA" id="ARBA00001946"/>
    </source>
</evidence>
<dbReference type="AlphaFoldDB" id="A0AAN7PGD9"/>
<evidence type="ECO:0000256" key="12">
    <source>
        <dbReference type="ARBA" id="ARBA00023098"/>
    </source>
</evidence>
<comment type="caution">
    <text evidence="16">The sequence shown here is derived from an EMBL/GenBank/DDBJ whole genome shotgun (WGS) entry which is preliminary data.</text>
</comment>
<dbReference type="GO" id="GO:0005737">
    <property type="term" value="C:cytoplasm"/>
    <property type="evidence" value="ECO:0007669"/>
    <property type="project" value="TreeGrafter"/>
</dbReference>
<dbReference type="InterPro" id="IPR011876">
    <property type="entry name" value="IsopentenylPP_isomerase_typ1"/>
</dbReference>
<keyword evidence="9" id="KW-0753">Steroid metabolism</keyword>
<gene>
    <name evidence="16" type="ORF">RN001_001549</name>
</gene>
<dbReference type="InterPro" id="IPR000086">
    <property type="entry name" value="NUDIX_hydrolase_dom"/>
</dbReference>
<evidence type="ECO:0000256" key="10">
    <source>
        <dbReference type="ARBA" id="ARBA00022842"/>
    </source>
</evidence>
<evidence type="ECO:0000313" key="16">
    <source>
        <dbReference type="EMBL" id="KAK4885278.1"/>
    </source>
</evidence>
<accession>A0AAN7PGD9</accession>
<comment type="function">
    <text evidence="3">Catalyzes the 1,3-allylic rearrangement of the homoallylic substrate isopentenyl (IPP) to its highly electrophilic allylic isomer, dimethylallyl diphosphate (DMAPP).</text>
</comment>
<evidence type="ECO:0000256" key="4">
    <source>
        <dbReference type="ARBA" id="ARBA00004826"/>
    </source>
</evidence>
<evidence type="ECO:0000256" key="7">
    <source>
        <dbReference type="ARBA" id="ARBA00022516"/>
    </source>
</evidence>
<keyword evidence="7" id="KW-0444">Lipid biosynthesis</keyword>
<protein>
    <recommendedName>
        <fullName evidence="6">isopentenyl-diphosphate Delta-isomerase</fullName>
        <ecNumber evidence="6">5.3.3.2</ecNumber>
    </recommendedName>
</protein>
<dbReference type="PIRSF" id="PIRSF018427">
    <property type="entry name" value="Isopntndiph_ism"/>
    <property type="match status" value="1"/>
</dbReference>
<evidence type="ECO:0000256" key="13">
    <source>
        <dbReference type="ARBA" id="ARBA00023229"/>
    </source>
</evidence>
<dbReference type="GO" id="GO:0046872">
    <property type="term" value="F:metal ion binding"/>
    <property type="evidence" value="ECO:0007669"/>
    <property type="project" value="UniProtKB-KW"/>
</dbReference>
<organism evidence="16 17">
    <name type="scientific">Aquatica leii</name>
    <dbReference type="NCBI Taxonomy" id="1421715"/>
    <lineage>
        <taxon>Eukaryota</taxon>
        <taxon>Metazoa</taxon>
        <taxon>Ecdysozoa</taxon>
        <taxon>Arthropoda</taxon>
        <taxon>Hexapoda</taxon>
        <taxon>Insecta</taxon>
        <taxon>Pterygota</taxon>
        <taxon>Neoptera</taxon>
        <taxon>Endopterygota</taxon>
        <taxon>Coleoptera</taxon>
        <taxon>Polyphaga</taxon>
        <taxon>Elateriformia</taxon>
        <taxon>Elateroidea</taxon>
        <taxon>Lampyridae</taxon>
        <taxon>Luciolinae</taxon>
        <taxon>Aquatica</taxon>
    </lineage>
</organism>
<keyword evidence="14" id="KW-0413">Isomerase</keyword>
<dbReference type="PANTHER" id="PTHR10885:SF0">
    <property type="entry name" value="ISOPENTENYL-DIPHOSPHATE DELTA-ISOMERASE"/>
    <property type="match status" value="1"/>
</dbReference>
<sequence length="251" mass="28741">MLAFTIRNSLKHSCRQLSSSISNHNLKIDPLQEAALNEQCFLVDNNDKVVGTASKKDCHLVKPDGSLPLHRAFSVFLFNKSGDLLLQKRADEKVTYPGHYTNSCCSHPIADVVGENDENNAVGIKRAAQRRLNYELGIPIKYLSLEKFTYLTRIKYMDRGNGKWGEHELDYVLIFRDDIPISPNPNEISEISFVSNKEILSYLSNIGEPLTPWFSLMLKYRLKHWWDNLENINQFIDHNNILEFGADGTLQ</sequence>
<keyword evidence="9" id="KW-1207">Sterol metabolism</keyword>
<comment type="cofactor">
    <cofactor evidence="2">
        <name>Mg(2+)</name>
        <dbReference type="ChEBI" id="CHEBI:18420"/>
    </cofactor>
</comment>
<evidence type="ECO:0000256" key="6">
    <source>
        <dbReference type="ARBA" id="ARBA00012057"/>
    </source>
</evidence>
<evidence type="ECO:0000313" key="17">
    <source>
        <dbReference type="Proteomes" id="UP001353858"/>
    </source>
</evidence>
<feature type="domain" description="Nudix hydrolase" evidence="15">
    <location>
        <begin position="68"/>
        <end position="216"/>
    </location>
</feature>
<comment type="catalytic activity">
    <reaction evidence="1">
        <text>isopentenyl diphosphate = dimethylallyl diphosphate</text>
        <dbReference type="Rhea" id="RHEA:23284"/>
        <dbReference type="ChEBI" id="CHEBI:57623"/>
        <dbReference type="ChEBI" id="CHEBI:128769"/>
        <dbReference type="EC" id="5.3.3.2"/>
    </reaction>
</comment>